<comment type="caution">
    <text evidence="3">The sequence shown here is derived from an EMBL/GenBank/DDBJ whole genome shotgun (WGS) entry which is preliminary data.</text>
</comment>
<gene>
    <name evidence="3" type="ORF">EWH70_11115</name>
</gene>
<dbReference type="AlphaFoldDB" id="A0A4Q7J7R4"/>
<keyword evidence="3" id="KW-0966">Cell projection</keyword>
<keyword evidence="4" id="KW-1185">Reference proteome</keyword>
<dbReference type="OrthoDB" id="3574198at2"/>
<keyword evidence="2" id="KW-0472">Membrane</keyword>
<evidence type="ECO:0000313" key="4">
    <source>
        <dbReference type="Proteomes" id="UP000292003"/>
    </source>
</evidence>
<protein>
    <submittedName>
        <fullName evidence="3">Flagellar basal body protein FliL</fullName>
    </submittedName>
</protein>
<feature type="transmembrane region" description="Helical" evidence="2">
    <location>
        <begin position="63"/>
        <end position="84"/>
    </location>
</feature>
<dbReference type="SUPFAM" id="SSF81995">
    <property type="entry name" value="beta-sandwich domain of Sec23/24"/>
    <property type="match status" value="1"/>
</dbReference>
<accession>A0A4Q7J7R4</accession>
<proteinExistence type="predicted"/>
<name>A0A4Q7J7R4_9PSEU</name>
<evidence type="ECO:0000256" key="2">
    <source>
        <dbReference type="SAM" id="Phobius"/>
    </source>
</evidence>
<keyword evidence="2" id="KW-0812">Transmembrane</keyword>
<keyword evidence="2" id="KW-1133">Transmembrane helix</keyword>
<evidence type="ECO:0000313" key="3">
    <source>
        <dbReference type="EMBL" id="RZQ63720.1"/>
    </source>
</evidence>
<dbReference type="RefSeq" id="WP_130475246.1">
    <property type="nucleotide sequence ID" value="NZ_SFCC01000005.1"/>
</dbReference>
<evidence type="ECO:0000256" key="1">
    <source>
        <dbReference type="SAM" id="MobiDB-lite"/>
    </source>
</evidence>
<sequence length="459" mass="49195">MTYPGPEGQWQSQQGQPYQPQQGYQPQQPQYGYDPAQSGYYQQPSGAYPVQQPEPPRRSRKGLVIGLVVALVVLLGGGGTWFALSQSGGGADTPREAAMNLATSIGNGDVVGMLSTLAPAEAALFTDPVEEAVAELKRLQILQPNADPKALSGVQIKTENLTFDDAAAQQVNDHLTITKLTGGTITINADLTKVPFAKDFLDATMRGRQEQNQTETIDIAEHVRETGEPIRIATVQVDGSWYPSMLYTIADYGLLEEKKPWPAQGIPANGAASSNDAVKELAQAVLDADIRRVIELLPPDEMAVLHDVGPAILEEAGRAEPIGGKILDLTTTSSSVSGGTRATLASLEVESPDGDRFSIRKDGDCYSATAQGRTERICADQLPALFEQNAGRRGILPPEVVQVVQSLATGVFKQGIGVITTEVEGKHYVSPIRSLTEQGMTVLRSLKPEDIKALMNLAR</sequence>
<feature type="region of interest" description="Disordered" evidence="1">
    <location>
        <begin position="1"/>
        <end position="56"/>
    </location>
</feature>
<keyword evidence="3" id="KW-0282">Flagellum</keyword>
<dbReference type="EMBL" id="SFCC01000005">
    <property type="protein sequence ID" value="RZQ63720.1"/>
    <property type="molecule type" value="Genomic_DNA"/>
</dbReference>
<reference evidence="3 4" key="1">
    <citation type="submission" date="2019-02" db="EMBL/GenBank/DDBJ databases">
        <title>Draft genome sequence of Amycolatopsis sp. 8-3EHSu isolated from roots of Suaeda maritima.</title>
        <authorList>
            <person name="Duangmal K."/>
            <person name="Chantavorakit T."/>
        </authorList>
    </citation>
    <scope>NUCLEOTIDE SEQUENCE [LARGE SCALE GENOMIC DNA]</scope>
    <source>
        <strain evidence="3 4">8-3EHSu</strain>
    </source>
</reference>
<organism evidence="3 4">
    <name type="scientific">Amycolatopsis suaedae</name>
    <dbReference type="NCBI Taxonomy" id="2510978"/>
    <lineage>
        <taxon>Bacteria</taxon>
        <taxon>Bacillati</taxon>
        <taxon>Actinomycetota</taxon>
        <taxon>Actinomycetes</taxon>
        <taxon>Pseudonocardiales</taxon>
        <taxon>Pseudonocardiaceae</taxon>
        <taxon>Amycolatopsis</taxon>
    </lineage>
</organism>
<feature type="compositionally biased region" description="Low complexity" evidence="1">
    <location>
        <begin position="1"/>
        <end position="37"/>
    </location>
</feature>
<keyword evidence="3" id="KW-0969">Cilium</keyword>
<dbReference type="Proteomes" id="UP000292003">
    <property type="component" value="Unassembled WGS sequence"/>
</dbReference>